<evidence type="ECO:0000313" key="1">
    <source>
        <dbReference type="EMBL" id="CAI9934511.1"/>
    </source>
</evidence>
<reference evidence="2 3" key="2">
    <citation type="submission" date="2024-07" db="EMBL/GenBank/DDBJ databases">
        <authorList>
            <person name="Akdeniz Z."/>
        </authorList>
    </citation>
    <scope>NUCLEOTIDE SEQUENCE [LARGE SCALE GENOMIC DNA]</scope>
</reference>
<protein>
    <submittedName>
        <fullName evidence="2">Hypothetical_protein</fullName>
    </submittedName>
</protein>
<dbReference type="EMBL" id="CATOUU010000570">
    <property type="protein sequence ID" value="CAI9934511.1"/>
    <property type="molecule type" value="Genomic_DNA"/>
</dbReference>
<gene>
    <name evidence="1" type="ORF">HINF_LOCUS22156</name>
    <name evidence="2" type="ORF">HINF_LOCUS67835</name>
</gene>
<dbReference type="EMBL" id="CAXDID020000473">
    <property type="protein sequence ID" value="CAL6095197.1"/>
    <property type="molecule type" value="Genomic_DNA"/>
</dbReference>
<dbReference type="AlphaFoldDB" id="A0AA86TZL6"/>
<name>A0AA86TZL6_9EUKA</name>
<reference evidence="1" key="1">
    <citation type="submission" date="2023-06" db="EMBL/GenBank/DDBJ databases">
        <authorList>
            <person name="Kurt Z."/>
        </authorList>
    </citation>
    <scope>NUCLEOTIDE SEQUENCE</scope>
</reference>
<organism evidence="1">
    <name type="scientific">Hexamita inflata</name>
    <dbReference type="NCBI Taxonomy" id="28002"/>
    <lineage>
        <taxon>Eukaryota</taxon>
        <taxon>Metamonada</taxon>
        <taxon>Diplomonadida</taxon>
        <taxon>Hexamitidae</taxon>
        <taxon>Hexamitinae</taxon>
        <taxon>Hexamita</taxon>
    </lineage>
</organism>
<evidence type="ECO:0000313" key="3">
    <source>
        <dbReference type="Proteomes" id="UP001642409"/>
    </source>
</evidence>
<sequence>MKLKVSIDGKHNIQSRLEFVLQSHQTEIKYLEIENCIINLSQAQGRFEDIKFTNCIFTGSLTDKFSASLVTVNSTGITLSQLQYGNITSINISREYNSQNKQYNSLSFDFSFHGALDMTNLKNIVLNSINIDRSSFLGSWQSVTFTDCTFTNQITDNFSAVNCEISSRKQYFLANFKNHHFNNLIMRIGFDRAIFFVSELKGFTWQYIKLSLLEFQIYLVEFTGNFNELTFDQCTLTHMGVEELNCQTLTLRKCNLRFCKMGSRMFKNTYCDILNVIESKRLSCIPNTPELNINKSVVNIKLPNNYLQRINLTGNNEIICLNITRMTNLNQFTTEKTKNRKINGLVKFVQTRNEFRNKSQQNETVMNLLIESQKKHKCNIYEFTEVLLNLNITLLFCSVSNFCLHCFHILKQ</sequence>
<dbReference type="Proteomes" id="UP001642409">
    <property type="component" value="Unassembled WGS sequence"/>
</dbReference>
<proteinExistence type="predicted"/>
<accession>A0AA86TZL6</accession>
<keyword evidence="3" id="KW-1185">Reference proteome</keyword>
<comment type="caution">
    <text evidence="1">The sequence shown here is derived from an EMBL/GenBank/DDBJ whole genome shotgun (WGS) entry which is preliminary data.</text>
</comment>
<evidence type="ECO:0000313" key="2">
    <source>
        <dbReference type="EMBL" id="CAL6095197.1"/>
    </source>
</evidence>